<evidence type="ECO:0000313" key="15">
    <source>
        <dbReference type="EMBL" id="EAP71192.1"/>
    </source>
</evidence>
<dbReference type="InterPro" id="IPR052433">
    <property type="entry name" value="X-Pro_dipept-like"/>
</dbReference>
<evidence type="ECO:0000256" key="1">
    <source>
        <dbReference type="ARBA" id="ARBA00001424"/>
    </source>
</evidence>
<dbReference type="GO" id="GO:0030145">
    <property type="term" value="F:manganese ion binding"/>
    <property type="evidence" value="ECO:0007669"/>
    <property type="project" value="InterPro"/>
</dbReference>
<dbReference type="SMART" id="SM01011">
    <property type="entry name" value="AMP_N"/>
    <property type="match status" value="1"/>
</dbReference>
<evidence type="ECO:0000256" key="12">
    <source>
        <dbReference type="ARBA" id="ARBA00081411"/>
    </source>
</evidence>
<evidence type="ECO:0000256" key="5">
    <source>
        <dbReference type="ARBA" id="ARBA00022670"/>
    </source>
</evidence>
<keyword evidence="15" id="KW-0031">Aminopeptidase</keyword>
<dbReference type="Pfam" id="PF00557">
    <property type="entry name" value="Peptidase_M24"/>
    <property type="match status" value="1"/>
</dbReference>
<feature type="domain" description="Aminopeptidase P N-terminal" evidence="14">
    <location>
        <begin position="34"/>
        <end position="172"/>
    </location>
</feature>
<dbReference type="EC" id="3.4.11.9" evidence="4"/>
<accession>A0AB33V8E8</accession>
<comment type="caution">
    <text evidence="15">The sequence shown here is derived from an EMBL/GenBank/DDBJ whole genome shotgun (WGS) entry which is preliminary data.</text>
</comment>
<organism evidence="15 16">
    <name type="scientific">Ralstonia solanacearum (strain UW551)</name>
    <dbReference type="NCBI Taxonomy" id="342110"/>
    <lineage>
        <taxon>Bacteria</taxon>
        <taxon>Pseudomonadati</taxon>
        <taxon>Pseudomonadota</taxon>
        <taxon>Betaproteobacteria</taxon>
        <taxon>Burkholderiales</taxon>
        <taxon>Burkholderiaceae</taxon>
        <taxon>Ralstonia</taxon>
        <taxon>Ralstonia solanacearum species complex</taxon>
    </lineage>
</organism>
<comment type="catalytic activity">
    <reaction evidence="1">
        <text>Release of any N-terminal amino acid, including proline, that is linked to proline, even from a dipeptide or tripeptide.</text>
        <dbReference type="EC" id="3.4.11.9"/>
    </reaction>
</comment>
<keyword evidence="6 13" id="KW-0479">Metal-binding</keyword>
<dbReference type="Gene3D" id="3.90.230.10">
    <property type="entry name" value="Creatinase/methionine aminopeptidase superfamily"/>
    <property type="match status" value="1"/>
</dbReference>
<evidence type="ECO:0000256" key="4">
    <source>
        <dbReference type="ARBA" id="ARBA00012574"/>
    </source>
</evidence>
<dbReference type="InterPro" id="IPR029149">
    <property type="entry name" value="Creatin/AminoP/Spt16_N"/>
</dbReference>
<evidence type="ECO:0000256" key="9">
    <source>
        <dbReference type="ARBA" id="ARBA00023211"/>
    </source>
</evidence>
<comment type="similarity">
    <text evidence="3 13">Belongs to the peptidase M24B family.</text>
</comment>
<proteinExistence type="inferred from homology"/>
<evidence type="ECO:0000256" key="7">
    <source>
        <dbReference type="ARBA" id="ARBA00022801"/>
    </source>
</evidence>
<evidence type="ECO:0000313" key="16">
    <source>
        <dbReference type="Proteomes" id="UP000005933"/>
    </source>
</evidence>
<dbReference type="FunFam" id="3.90.230.10:FF:000002">
    <property type="entry name" value="Xaa-Pro aminopeptidase 3"/>
    <property type="match status" value="1"/>
</dbReference>
<dbReference type="GO" id="GO:0070006">
    <property type="term" value="F:metalloaminopeptidase activity"/>
    <property type="evidence" value="ECO:0007669"/>
    <property type="project" value="InterPro"/>
</dbReference>
<keyword evidence="8" id="KW-0482">Metalloprotease</keyword>
<dbReference type="EMBL" id="AAKL01000062">
    <property type="protein sequence ID" value="EAP71192.1"/>
    <property type="molecule type" value="Genomic_DNA"/>
</dbReference>
<protein>
    <recommendedName>
        <fullName evidence="10">Xaa-Pro aminopeptidase</fullName>
        <ecNumber evidence="4">3.4.11.9</ecNumber>
    </recommendedName>
    <alternativeName>
        <fullName evidence="11">Aminopeptidase P II</fullName>
    </alternativeName>
    <alternativeName>
        <fullName evidence="12">X-Pro aminopeptidase</fullName>
    </alternativeName>
</protein>
<dbReference type="PANTHER" id="PTHR43226">
    <property type="entry name" value="XAA-PRO AMINOPEPTIDASE 3"/>
    <property type="match status" value="1"/>
</dbReference>
<gene>
    <name evidence="15" type="ORF">RRSL_01001</name>
</gene>
<dbReference type="InterPro" id="IPR007865">
    <property type="entry name" value="Aminopep_P_N"/>
</dbReference>
<dbReference type="GO" id="GO:0006508">
    <property type="term" value="P:proteolysis"/>
    <property type="evidence" value="ECO:0007669"/>
    <property type="project" value="UniProtKB-KW"/>
</dbReference>
<evidence type="ECO:0000259" key="14">
    <source>
        <dbReference type="SMART" id="SM01011"/>
    </source>
</evidence>
<keyword evidence="5" id="KW-0645">Protease</keyword>
<evidence type="ECO:0000256" key="11">
    <source>
        <dbReference type="ARBA" id="ARBA00075356"/>
    </source>
</evidence>
<dbReference type="Pfam" id="PF05195">
    <property type="entry name" value="AMP_N"/>
    <property type="match status" value="1"/>
</dbReference>
<dbReference type="AlphaFoldDB" id="A0AB33V8E8"/>
<evidence type="ECO:0000256" key="10">
    <source>
        <dbReference type="ARBA" id="ARBA00069363"/>
    </source>
</evidence>
<dbReference type="Gene3D" id="3.40.350.10">
    <property type="entry name" value="Creatinase/prolidase N-terminal domain"/>
    <property type="match status" value="1"/>
</dbReference>
<keyword evidence="9" id="KW-0464">Manganese</keyword>
<dbReference type="SUPFAM" id="SSF53092">
    <property type="entry name" value="Creatinase/prolidase N-terminal domain"/>
    <property type="match status" value="1"/>
</dbReference>
<dbReference type="CDD" id="cd01087">
    <property type="entry name" value="Prolidase"/>
    <property type="match status" value="1"/>
</dbReference>
<evidence type="ECO:0000256" key="13">
    <source>
        <dbReference type="RuleBase" id="RU000590"/>
    </source>
</evidence>
<evidence type="ECO:0000256" key="2">
    <source>
        <dbReference type="ARBA" id="ARBA00001936"/>
    </source>
</evidence>
<evidence type="ECO:0000256" key="3">
    <source>
        <dbReference type="ARBA" id="ARBA00008766"/>
    </source>
</evidence>
<dbReference type="InterPro" id="IPR001131">
    <property type="entry name" value="Peptidase_M24B_aminopep-P_CS"/>
</dbReference>
<dbReference type="SUPFAM" id="SSF55920">
    <property type="entry name" value="Creatinase/aminopeptidase"/>
    <property type="match status" value="1"/>
</dbReference>
<comment type="cofactor">
    <cofactor evidence="2">
        <name>Mn(2+)</name>
        <dbReference type="ChEBI" id="CHEBI:29035"/>
    </cofactor>
</comment>
<dbReference type="GO" id="GO:0005829">
    <property type="term" value="C:cytosol"/>
    <property type="evidence" value="ECO:0007669"/>
    <property type="project" value="TreeGrafter"/>
</dbReference>
<dbReference type="PROSITE" id="PS00491">
    <property type="entry name" value="PROLINE_PEPTIDASE"/>
    <property type="match status" value="1"/>
</dbReference>
<evidence type="ECO:0000256" key="6">
    <source>
        <dbReference type="ARBA" id="ARBA00022723"/>
    </source>
</evidence>
<name>A0AB33V8E8_RALSU</name>
<dbReference type="InterPro" id="IPR000994">
    <property type="entry name" value="Pept_M24"/>
</dbReference>
<dbReference type="Proteomes" id="UP000005933">
    <property type="component" value="Unassembled WGS sequence"/>
</dbReference>
<sequence>MGRRLHAAWAPAAALQSAHPCHPWVRAMSATELAFLQTTRQRRERVAQWLRAAGGGIAIVPTAPEAMRNRDSDYPYRHDSYFYYLTGFTEPEAVLAIVVPGGDAPARSVLFCRSKHEEREIWDGFRFGPEAAREAFGLDEAHPVEEIDATLPGLLANAAAVAYPLAESGAFDRRMRRWLDAVRTQGRAGVSAPHQALDVRAILDEMRLFKDAGELDIMRRAARISAGAHVRAMRASRAGLREYHLEAELLYEFRRHGAQSVAYNSIVATGPNACVLHYRAGNAELRDGDLCLIDAGCELDGYASDITRTFPVNGRFTGPQRALYEIVVAAQEAAVAHTRPGTPYNVPHDAATRVLAQGMLDTGLLDAGKVGTLDDVLAGGQYRQFYMHRTGHWLGMDVHDVGEYRTPGAAPTQGERPWRPLKAGMVLTVEPGLYVRPAPGVPEAFWHIGIRIEDDAIVTPHGCELITRDVPVAVDDIEALMRSQA</sequence>
<dbReference type="InterPro" id="IPR036005">
    <property type="entry name" value="Creatinase/aminopeptidase-like"/>
</dbReference>
<keyword evidence="7 15" id="KW-0378">Hydrolase</keyword>
<dbReference type="PANTHER" id="PTHR43226:SF4">
    <property type="entry name" value="XAA-PRO AMINOPEPTIDASE 3"/>
    <property type="match status" value="1"/>
</dbReference>
<evidence type="ECO:0000256" key="8">
    <source>
        <dbReference type="ARBA" id="ARBA00023049"/>
    </source>
</evidence>
<reference evidence="15 16" key="1">
    <citation type="journal article" date="2006" name="Mol. Plant Microbe Interact.">
        <title>Identification of open reading frames unique to a select agent: Ralstonia solanacearum race 3 biovar 2.</title>
        <authorList>
            <person name="Gabriel D.W."/>
            <person name="Allen C."/>
            <person name="Schell M."/>
            <person name="Denny T.P."/>
            <person name="Greenberg J.T."/>
            <person name="Duan Y.P."/>
            <person name="Flores-Cruz Z."/>
            <person name="Huang Q."/>
            <person name="Clifford J.M."/>
            <person name="Presting G."/>
            <person name="Gonzalez E.T."/>
            <person name="Reddy J."/>
            <person name="Elphinstone J."/>
            <person name="Swanson J."/>
            <person name="Yao J."/>
            <person name="Mulholland V."/>
            <person name="Liu L."/>
            <person name="Farmerie W."/>
            <person name="Patnaikuni M."/>
            <person name="Balogh B."/>
            <person name="Norman D."/>
            <person name="Alvarez A."/>
            <person name="Castillo J.A."/>
            <person name="Jones J."/>
            <person name="Saddler G."/>
            <person name="Walunas T."/>
            <person name="Zhukov A."/>
            <person name="Mikhailova N."/>
        </authorList>
    </citation>
    <scope>NUCLEOTIDE SEQUENCE [LARGE SCALE GENOMIC DNA]</scope>
    <source>
        <strain evidence="15 16">UW551</strain>
    </source>
</reference>